<evidence type="ECO:0000313" key="5">
    <source>
        <dbReference type="Proteomes" id="UP001201812"/>
    </source>
</evidence>
<reference evidence="4" key="1">
    <citation type="submission" date="2022-01" db="EMBL/GenBank/DDBJ databases">
        <title>Genome Sequence Resource for Two Populations of Ditylenchus destructor, the Migratory Endoparasitic Phytonematode.</title>
        <authorList>
            <person name="Zhang H."/>
            <person name="Lin R."/>
            <person name="Xie B."/>
        </authorList>
    </citation>
    <scope>NUCLEOTIDE SEQUENCE</scope>
    <source>
        <strain evidence="4">BazhouSP</strain>
    </source>
</reference>
<dbReference type="Proteomes" id="UP001201812">
    <property type="component" value="Unassembled WGS sequence"/>
</dbReference>
<evidence type="ECO:0000256" key="2">
    <source>
        <dbReference type="SAM" id="SignalP"/>
    </source>
</evidence>
<proteinExistence type="predicted"/>
<protein>
    <submittedName>
        <fullName evidence="4">Ground-like domain-containing protein</fullName>
    </submittedName>
</protein>
<sequence length="309" mass="35198">MNFRPSSQALFLLLFAAVVMRSEQCLRNNNMAQEALIRRWLKFFIDIFSWQSSERNSGLEYVSIQSASSNQQQQVQNPQQQGPSQQQPIDQTQINSIDQAENQRLPLPECYVGASNMVCCNRQLEQSLIALASDSFKRFTRQTFIASNNTALENFSANLQSRVQSRYNESFEVIVSTGNFASRIHFYGNYFCKVSVDEGYYILVYATPKPELEPYATAGPVQENGYLSSLHRTWTMAEPTYPAATQPPPAVAVIHEDQLWPWPHNAPPAMTTPSIPEGIATLAPASPRKRNITMSHHRIWYQRIWNDLL</sequence>
<dbReference type="AlphaFoldDB" id="A0AAD4QYG1"/>
<dbReference type="EMBL" id="JAKKPZ010000235">
    <property type="protein sequence ID" value="KAI1698094.1"/>
    <property type="molecule type" value="Genomic_DNA"/>
</dbReference>
<feature type="chain" id="PRO_5041976569" evidence="2">
    <location>
        <begin position="22"/>
        <end position="309"/>
    </location>
</feature>
<feature type="region of interest" description="Disordered" evidence="1">
    <location>
        <begin position="70"/>
        <end position="90"/>
    </location>
</feature>
<accession>A0AAD4QYG1</accession>
<feature type="domain" description="Ground-like" evidence="3">
    <location>
        <begin position="118"/>
        <end position="205"/>
    </location>
</feature>
<feature type="signal peptide" evidence="2">
    <location>
        <begin position="1"/>
        <end position="21"/>
    </location>
</feature>
<dbReference type="InterPro" id="IPR007284">
    <property type="entry name" value="Ground-like_dom"/>
</dbReference>
<comment type="caution">
    <text evidence="4">The sequence shown here is derived from an EMBL/GenBank/DDBJ whole genome shotgun (WGS) entry which is preliminary data.</text>
</comment>
<gene>
    <name evidence="4" type="ORF">DdX_18105</name>
</gene>
<dbReference type="PANTHER" id="PTHR31967">
    <property type="entry name" value="GROUNDHOG (HEDGEHOG-LIKE FAMILY)-RELATED"/>
    <property type="match status" value="1"/>
</dbReference>
<dbReference type="Pfam" id="PF04155">
    <property type="entry name" value="Ground-like"/>
    <property type="match status" value="1"/>
</dbReference>
<evidence type="ECO:0000259" key="3">
    <source>
        <dbReference type="Pfam" id="PF04155"/>
    </source>
</evidence>
<organism evidence="4 5">
    <name type="scientific">Ditylenchus destructor</name>
    <dbReference type="NCBI Taxonomy" id="166010"/>
    <lineage>
        <taxon>Eukaryota</taxon>
        <taxon>Metazoa</taxon>
        <taxon>Ecdysozoa</taxon>
        <taxon>Nematoda</taxon>
        <taxon>Chromadorea</taxon>
        <taxon>Rhabditida</taxon>
        <taxon>Tylenchina</taxon>
        <taxon>Tylenchomorpha</taxon>
        <taxon>Sphaerularioidea</taxon>
        <taxon>Anguinidae</taxon>
        <taxon>Anguininae</taxon>
        <taxon>Ditylenchus</taxon>
    </lineage>
</organism>
<keyword evidence="5" id="KW-1185">Reference proteome</keyword>
<evidence type="ECO:0000313" key="4">
    <source>
        <dbReference type="EMBL" id="KAI1698094.1"/>
    </source>
</evidence>
<keyword evidence="2" id="KW-0732">Signal</keyword>
<evidence type="ECO:0000256" key="1">
    <source>
        <dbReference type="SAM" id="MobiDB-lite"/>
    </source>
</evidence>
<name>A0AAD4QYG1_9BILA</name>